<evidence type="ECO:0000256" key="1">
    <source>
        <dbReference type="SAM" id="MobiDB-lite"/>
    </source>
</evidence>
<feature type="domain" description="Probable double zinc ribbon" evidence="2">
    <location>
        <begin position="76"/>
        <end position="138"/>
    </location>
</feature>
<dbReference type="Proteomes" id="UP000799753">
    <property type="component" value="Unassembled WGS sequence"/>
</dbReference>
<evidence type="ECO:0000259" key="2">
    <source>
        <dbReference type="Pfam" id="PF26652"/>
    </source>
</evidence>
<protein>
    <recommendedName>
        <fullName evidence="2">Probable double zinc ribbon domain-containing protein</fullName>
    </recommendedName>
</protein>
<dbReference type="AlphaFoldDB" id="A0A6A6SDQ9"/>
<sequence>MSWFSSVSPFADKFASDANAPPSLSPEDRSNAVYRQPTRVNRAVNHKGQGLASYAAEGAWARLQVVTVHEGTFEVPEYHGKAPYIGVCSRCGLTHKAHSISRFHKHAIKFTNNECASCGEKADRTWIIYQIRELQDIRIYRPIIHLGDSRTPTSKRGDPQEYKQCDDEAPSQQRPTTVGTTPVEAMRNKPSDFGVMC</sequence>
<keyword evidence="4" id="KW-1185">Reference proteome</keyword>
<proteinExistence type="predicted"/>
<organism evidence="3 4">
    <name type="scientific">Massarina eburnea CBS 473.64</name>
    <dbReference type="NCBI Taxonomy" id="1395130"/>
    <lineage>
        <taxon>Eukaryota</taxon>
        <taxon>Fungi</taxon>
        <taxon>Dikarya</taxon>
        <taxon>Ascomycota</taxon>
        <taxon>Pezizomycotina</taxon>
        <taxon>Dothideomycetes</taxon>
        <taxon>Pleosporomycetidae</taxon>
        <taxon>Pleosporales</taxon>
        <taxon>Massarineae</taxon>
        <taxon>Massarinaceae</taxon>
        <taxon>Massarina</taxon>
    </lineage>
</organism>
<gene>
    <name evidence="3" type="ORF">P280DRAFT_476427</name>
</gene>
<feature type="compositionally biased region" description="Basic and acidic residues" evidence="1">
    <location>
        <begin position="155"/>
        <end position="166"/>
    </location>
</feature>
<accession>A0A6A6SDQ9</accession>
<evidence type="ECO:0000313" key="3">
    <source>
        <dbReference type="EMBL" id="KAF2645976.1"/>
    </source>
</evidence>
<name>A0A6A6SDQ9_9PLEO</name>
<feature type="compositionally biased region" description="Polar residues" evidence="1">
    <location>
        <begin position="170"/>
        <end position="180"/>
    </location>
</feature>
<evidence type="ECO:0000313" key="4">
    <source>
        <dbReference type="Proteomes" id="UP000799753"/>
    </source>
</evidence>
<dbReference type="Pfam" id="PF26652">
    <property type="entry name" value="Zn_ribbon_double"/>
    <property type="match status" value="1"/>
</dbReference>
<dbReference type="EMBL" id="MU006777">
    <property type="protein sequence ID" value="KAF2645976.1"/>
    <property type="molecule type" value="Genomic_DNA"/>
</dbReference>
<reference evidence="3" key="1">
    <citation type="journal article" date="2020" name="Stud. Mycol.">
        <title>101 Dothideomycetes genomes: a test case for predicting lifestyles and emergence of pathogens.</title>
        <authorList>
            <person name="Haridas S."/>
            <person name="Albert R."/>
            <person name="Binder M."/>
            <person name="Bloem J."/>
            <person name="Labutti K."/>
            <person name="Salamov A."/>
            <person name="Andreopoulos B."/>
            <person name="Baker S."/>
            <person name="Barry K."/>
            <person name="Bills G."/>
            <person name="Bluhm B."/>
            <person name="Cannon C."/>
            <person name="Castanera R."/>
            <person name="Culley D."/>
            <person name="Daum C."/>
            <person name="Ezra D."/>
            <person name="Gonzalez J."/>
            <person name="Henrissat B."/>
            <person name="Kuo A."/>
            <person name="Liang C."/>
            <person name="Lipzen A."/>
            <person name="Lutzoni F."/>
            <person name="Magnuson J."/>
            <person name="Mondo S."/>
            <person name="Nolan M."/>
            <person name="Ohm R."/>
            <person name="Pangilinan J."/>
            <person name="Park H.-J."/>
            <person name="Ramirez L."/>
            <person name="Alfaro M."/>
            <person name="Sun H."/>
            <person name="Tritt A."/>
            <person name="Yoshinaga Y."/>
            <person name="Zwiers L.-H."/>
            <person name="Turgeon B."/>
            <person name="Goodwin S."/>
            <person name="Spatafora J."/>
            <person name="Crous P."/>
            <person name="Grigoriev I."/>
        </authorList>
    </citation>
    <scope>NUCLEOTIDE SEQUENCE</scope>
    <source>
        <strain evidence="3">CBS 473.64</strain>
    </source>
</reference>
<dbReference type="InterPro" id="IPR058253">
    <property type="entry name" value="Zn_ribbon_double"/>
</dbReference>
<feature type="region of interest" description="Disordered" evidence="1">
    <location>
        <begin position="148"/>
        <end position="197"/>
    </location>
</feature>